<evidence type="ECO:0000313" key="10">
    <source>
        <dbReference type="EMBL" id="MBS0969455.1"/>
    </source>
</evidence>
<reference evidence="10 11" key="1">
    <citation type="submission" date="2020-12" db="EMBL/GenBank/DDBJ databases">
        <authorList>
            <person name="Mcmullen J.G."/>
        </authorList>
    </citation>
    <scope>NUCLEOTIDE SEQUENCE [LARGE SCALE GENOMIC DNA]</scope>
    <source>
        <strain evidence="10 11">JGM97</strain>
    </source>
</reference>
<evidence type="ECO:0000259" key="8">
    <source>
        <dbReference type="Pfam" id="PF01761"/>
    </source>
</evidence>
<evidence type="ECO:0000256" key="3">
    <source>
        <dbReference type="ARBA" id="ARBA00022723"/>
    </source>
</evidence>
<dbReference type="EMBL" id="JAERKB010000007">
    <property type="protein sequence ID" value="MBS0969455.1"/>
    <property type="molecule type" value="Genomic_DNA"/>
</dbReference>
<dbReference type="Gene3D" id="3.40.50.1970">
    <property type="match status" value="1"/>
</dbReference>
<feature type="domain" description="3-dehydroquinate synthase N-terminal" evidence="8">
    <location>
        <begin position="101"/>
        <end position="212"/>
    </location>
</feature>
<keyword evidence="7" id="KW-0170">Cobalt</keyword>
<evidence type="ECO:0000256" key="7">
    <source>
        <dbReference type="ARBA" id="ARBA00023285"/>
    </source>
</evidence>
<dbReference type="InterPro" id="IPR050071">
    <property type="entry name" value="Dehydroquinate_synthase"/>
</dbReference>
<dbReference type="SUPFAM" id="SSF56796">
    <property type="entry name" value="Dehydroquinate synthase-like"/>
    <property type="match status" value="1"/>
</dbReference>
<name>A0ABS5JHK7_9GAMM</name>
<dbReference type="Gene3D" id="1.20.1090.10">
    <property type="entry name" value="Dehydroquinate synthase-like - alpha domain"/>
    <property type="match status" value="1"/>
</dbReference>
<comment type="cofactor">
    <cofactor evidence="1">
        <name>NAD(+)</name>
        <dbReference type="ChEBI" id="CHEBI:57540"/>
    </cofactor>
</comment>
<proteinExistence type="predicted"/>
<evidence type="ECO:0000256" key="1">
    <source>
        <dbReference type="ARBA" id="ARBA00001911"/>
    </source>
</evidence>
<keyword evidence="4" id="KW-0547">Nucleotide-binding</keyword>
<gene>
    <name evidence="10" type="ORF">JK232_11175</name>
</gene>
<evidence type="ECO:0000259" key="9">
    <source>
        <dbReference type="Pfam" id="PF24621"/>
    </source>
</evidence>
<dbReference type="PIRSF" id="PIRSF001455">
    <property type="entry name" value="DHQ_synth"/>
    <property type="match status" value="1"/>
</dbReference>
<comment type="cofactor">
    <cofactor evidence="2">
        <name>Co(2+)</name>
        <dbReference type="ChEBI" id="CHEBI:48828"/>
    </cofactor>
</comment>
<dbReference type="PANTHER" id="PTHR43622:SF3">
    <property type="entry name" value="2-EPI-5-EPI-VALIOLONE SYNTHASE"/>
    <property type="match status" value="1"/>
</dbReference>
<comment type="caution">
    <text evidence="10">The sequence shown here is derived from an EMBL/GenBank/DDBJ whole genome shotgun (WGS) entry which is preliminary data.</text>
</comment>
<dbReference type="InterPro" id="IPR056179">
    <property type="entry name" value="DHQS_C"/>
</dbReference>
<evidence type="ECO:0000256" key="4">
    <source>
        <dbReference type="ARBA" id="ARBA00022741"/>
    </source>
</evidence>
<reference evidence="11" key="2">
    <citation type="submission" date="2023-07" db="EMBL/GenBank/DDBJ databases">
        <title>Genome-inferred correspondence between phylogeny and metabolic traits in the wild Drosophila gut microbiome.</title>
        <authorList>
            <person name="Bueno E."/>
            <person name="Blow F."/>
            <person name="Douglas A.E."/>
        </authorList>
    </citation>
    <scope>NUCLEOTIDE SEQUENCE [LARGE SCALE GENOMIC DNA]</scope>
    <source>
        <strain evidence="11">JGM97</strain>
    </source>
</reference>
<dbReference type="RefSeq" id="WP_101854551.1">
    <property type="nucleotide sequence ID" value="NZ_JAERKB010000007.1"/>
</dbReference>
<accession>A0ABS5JHK7</accession>
<dbReference type="PANTHER" id="PTHR43622">
    <property type="entry name" value="3-DEHYDROQUINATE SYNTHASE"/>
    <property type="match status" value="1"/>
</dbReference>
<dbReference type="Pfam" id="PF01761">
    <property type="entry name" value="DHQ_synthase"/>
    <property type="match status" value="1"/>
</dbReference>
<keyword evidence="5" id="KW-0520">NAD</keyword>
<evidence type="ECO:0000256" key="6">
    <source>
        <dbReference type="ARBA" id="ARBA00023239"/>
    </source>
</evidence>
<keyword evidence="3" id="KW-0479">Metal-binding</keyword>
<evidence type="ECO:0000313" key="11">
    <source>
        <dbReference type="Proteomes" id="UP000680634"/>
    </source>
</evidence>
<keyword evidence="11" id="KW-1185">Reference proteome</keyword>
<dbReference type="CDD" id="cd08199">
    <property type="entry name" value="EEVS"/>
    <property type="match status" value="1"/>
</dbReference>
<evidence type="ECO:0000256" key="2">
    <source>
        <dbReference type="ARBA" id="ARBA00001941"/>
    </source>
</evidence>
<keyword evidence="6" id="KW-0456">Lyase</keyword>
<dbReference type="InterPro" id="IPR035872">
    <property type="entry name" value="EEVS-like"/>
</dbReference>
<sequence length="407" mass="44987">MTINYPSTKSVYSRSPLAKNTDLTWNMHAIQEIDYQVSVVKDILNPKNPTLARTCSKLADRNMKTKTKRLVVIDKRVDEIYGDKFREYFALWNFDIRWKILSGDEINKNVESTIQVAEAMADAELLRRGEVVIGIGGGVLLDVVGFASSLYRRGIPYIRIPTTLMGQIDAGIGVKTGINHGDYKNRLGTYFAPSSALIDPMFLQSLDQRHIANGVAEIIKMALIKDRTLFELLEAMSSHLTPESFSSDDDVMKEIITRSIAGMLAELEPNLWEAELARCVDYGHTFSPSLELLANPGLLHGEAVAVDMALCVALANGRGLLTPEETDRALSLIQKSGLPLSHPVFNLHLLEKALSDTIKHRDGLQRIPLSDGIGNVVFVNDLTLNELANALNFLEKHEKAFGGDVAA</sequence>
<organism evidence="10 11">
    <name type="scientific">Nissabacter archeti</name>
    <dbReference type="NCBI Taxonomy" id="1917880"/>
    <lineage>
        <taxon>Bacteria</taxon>
        <taxon>Pseudomonadati</taxon>
        <taxon>Pseudomonadota</taxon>
        <taxon>Gammaproteobacteria</taxon>
        <taxon>Enterobacterales</taxon>
        <taxon>Yersiniaceae</taxon>
        <taxon>Nissabacter</taxon>
    </lineage>
</organism>
<dbReference type="Pfam" id="PF24621">
    <property type="entry name" value="DHQS_C"/>
    <property type="match status" value="1"/>
</dbReference>
<dbReference type="InterPro" id="IPR030963">
    <property type="entry name" value="DHQ_synth_fam"/>
</dbReference>
<dbReference type="InterPro" id="IPR030960">
    <property type="entry name" value="DHQS/DOIS_N"/>
</dbReference>
<dbReference type="Proteomes" id="UP000680634">
    <property type="component" value="Unassembled WGS sequence"/>
</dbReference>
<feature type="domain" description="3-dehydroquinate synthase C-terminal" evidence="9">
    <location>
        <begin position="214"/>
        <end position="350"/>
    </location>
</feature>
<evidence type="ECO:0000256" key="5">
    <source>
        <dbReference type="ARBA" id="ARBA00023027"/>
    </source>
</evidence>
<protein>
    <submittedName>
        <fullName evidence="10">Sedoheptulose 7-phosphate cyclase</fullName>
    </submittedName>
</protein>